<dbReference type="PANTHER" id="PTHR11441">
    <property type="entry name" value="THYMIDINE KINASE"/>
    <property type="match status" value="1"/>
</dbReference>
<keyword evidence="6 11" id="KW-0547">Nucleotide-binding</keyword>
<evidence type="ECO:0000313" key="14">
    <source>
        <dbReference type="Proteomes" id="UP000007264"/>
    </source>
</evidence>
<reference evidence="13 14" key="1">
    <citation type="journal article" date="2012" name="Genome Biol.">
        <title>The genome of the polar eukaryotic microalga coccomyxa subellipsoidea reveals traits of cold adaptation.</title>
        <authorList>
            <person name="Blanc G."/>
            <person name="Agarkova I."/>
            <person name="Grimwood J."/>
            <person name="Kuo A."/>
            <person name="Brueggeman A."/>
            <person name="Dunigan D."/>
            <person name="Gurnon J."/>
            <person name="Ladunga I."/>
            <person name="Lindquist E."/>
            <person name="Lucas S."/>
            <person name="Pangilinan J."/>
            <person name="Proschold T."/>
            <person name="Salamov A."/>
            <person name="Schmutz J."/>
            <person name="Weeks D."/>
            <person name="Yamada T."/>
            <person name="Claverie J.M."/>
            <person name="Grigoriev I."/>
            <person name="Van Etten J."/>
            <person name="Lomsadze A."/>
            <person name="Borodovsky M."/>
        </authorList>
    </citation>
    <scope>NUCLEOTIDE SEQUENCE [LARGE SCALE GENOMIC DNA]</scope>
    <source>
        <strain evidence="13 14">C-169</strain>
    </source>
</reference>
<accession>I0YXG5</accession>
<dbReference type="SUPFAM" id="SSF52540">
    <property type="entry name" value="P-loop containing nucleoside triphosphate hydrolases"/>
    <property type="match status" value="1"/>
</dbReference>
<name>I0YXG5_COCSC</name>
<dbReference type="Proteomes" id="UP000007264">
    <property type="component" value="Unassembled WGS sequence"/>
</dbReference>
<dbReference type="GO" id="GO:0005524">
    <property type="term" value="F:ATP binding"/>
    <property type="evidence" value="ECO:0007669"/>
    <property type="project" value="UniProtKB-KW"/>
</dbReference>
<evidence type="ECO:0000256" key="3">
    <source>
        <dbReference type="ARBA" id="ARBA00022634"/>
    </source>
</evidence>
<dbReference type="STRING" id="574566.I0YXG5"/>
<dbReference type="InterPro" id="IPR001267">
    <property type="entry name" value="Thymidine_kinase"/>
</dbReference>
<keyword evidence="14" id="KW-1185">Reference proteome</keyword>
<evidence type="ECO:0000256" key="9">
    <source>
        <dbReference type="ARBA" id="ARBA00022840"/>
    </source>
</evidence>
<evidence type="ECO:0000256" key="12">
    <source>
        <dbReference type="RuleBase" id="RU004165"/>
    </source>
</evidence>
<dbReference type="InterPro" id="IPR020633">
    <property type="entry name" value="Thymidine_kinase_CS"/>
</dbReference>
<comment type="similarity">
    <text evidence="1 12">Belongs to the thymidine kinase family.</text>
</comment>
<dbReference type="FunFam" id="3.40.50.300:FF:001270">
    <property type="entry name" value="Thymidine kinase"/>
    <property type="match status" value="1"/>
</dbReference>
<keyword evidence="3 11" id="KW-0237">DNA synthesis</keyword>
<comment type="catalytic activity">
    <reaction evidence="10 11">
        <text>thymidine + ATP = dTMP + ADP + H(+)</text>
        <dbReference type="Rhea" id="RHEA:19129"/>
        <dbReference type="ChEBI" id="CHEBI:15378"/>
        <dbReference type="ChEBI" id="CHEBI:17748"/>
        <dbReference type="ChEBI" id="CHEBI:30616"/>
        <dbReference type="ChEBI" id="CHEBI:63528"/>
        <dbReference type="ChEBI" id="CHEBI:456216"/>
        <dbReference type="EC" id="2.7.1.21"/>
    </reaction>
</comment>
<sequence>MAVVGPTRSYLSGASSGLIADDGQIQLILGPMFAGKTSELIRRTRRFGQYKKCLLVAYKGDNRCGSDASVVTHDQTGMKAKSVEKLSQVENAAHCYNVIGVDEGQFFPDVVEYAERWANEGKIVIIAALDGTFQRQPFNSILELIPLAEEVLKLRAVCSGCHREAAFTHRLGNEQEVEVVGGAENYVASCRACYHSYNDSRSGAPAAPEPKGTPTSAQRFPSVFLLLNHTSHWLLSILILPGPAS</sequence>
<dbReference type="AlphaFoldDB" id="I0YXG5"/>
<keyword evidence="8" id="KW-0862">Zinc</keyword>
<keyword evidence="5" id="KW-0479">Metal-binding</keyword>
<keyword evidence="9 11" id="KW-0067">ATP-binding</keyword>
<dbReference type="SUPFAM" id="SSF57716">
    <property type="entry name" value="Glucocorticoid receptor-like (DNA-binding domain)"/>
    <property type="match status" value="1"/>
</dbReference>
<gene>
    <name evidence="13" type="ORF">COCSUDRAFT_15651</name>
</gene>
<evidence type="ECO:0000256" key="10">
    <source>
        <dbReference type="ARBA" id="ARBA00048254"/>
    </source>
</evidence>
<dbReference type="GO" id="GO:0046872">
    <property type="term" value="F:metal ion binding"/>
    <property type="evidence" value="ECO:0007669"/>
    <property type="project" value="UniProtKB-KW"/>
</dbReference>
<dbReference type="Gene3D" id="3.30.60.20">
    <property type="match status" value="1"/>
</dbReference>
<evidence type="ECO:0000256" key="6">
    <source>
        <dbReference type="ARBA" id="ARBA00022741"/>
    </source>
</evidence>
<evidence type="ECO:0000256" key="8">
    <source>
        <dbReference type="ARBA" id="ARBA00022833"/>
    </source>
</evidence>
<dbReference type="RefSeq" id="XP_005647628.1">
    <property type="nucleotide sequence ID" value="XM_005647571.1"/>
</dbReference>
<evidence type="ECO:0000256" key="5">
    <source>
        <dbReference type="ARBA" id="ARBA00022723"/>
    </source>
</evidence>
<proteinExistence type="inferred from homology"/>
<keyword evidence="7 11" id="KW-0418">Kinase</keyword>
<dbReference type="GO" id="GO:0046104">
    <property type="term" value="P:thymidine metabolic process"/>
    <property type="evidence" value="ECO:0007669"/>
    <property type="project" value="TreeGrafter"/>
</dbReference>
<evidence type="ECO:0000313" key="13">
    <source>
        <dbReference type="EMBL" id="EIE23084.1"/>
    </source>
</evidence>
<evidence type="ECO:0000256" key="11">
    <source>
        <dbReference type="RuleBase" id="RU000544"/>
    </source>
</evidence>
<evidence type="ECO:0000256" key="7">
    <source>
        <dbReference type="ARBA" id="ARBA00022777"/>
    </source>
</evidence>
<dbReference type="InterPro" id="IPR027417">
    <property type="entry name" value="P-loop_NTPase"/>
</dbReference>
<evidence type="ECO:0000256" key="1">
    <source>
        <dbReference type="ARBA" id="ARBA00007587"/>
    </source>
</evidence>
<dbReference type="Gene3D" id="3.40.50.300">
    <property type="entry name" value="P-loop containing nucleotide triphosphate hydrolases"/>
    <property type="match status" value="1"/>
</dbReference>
<dbReference type="GO" id="GO:0004797">
    <property type="term" value="F:thymidine kinase activity"/>
    <property type="evidence" value="ECO:0007669"/>
    <property type="project" value="UniProtKB-EC"/>
</dbReference>
<dbReference type="PROSITE" id="PS00603">
    <property type="entry name" value="TK_CELLULAR_TYPE"/>
    <property type="match status" value="1"/>
</dbReference>
<dbReference type="GeneID" id="17041072"/>
<comment type="caution">
    <text evidence="13">The sequence shown here is derived from an EMBL/GenBank/DDBJ whole genome shotgun (WGS) entry which is preliminary data.</text>
</comment>
<dbReference type="GO" id="GO:0042802">
    <property type="term" value="F:identical protein binding"/>
    <property type="evidence" value="ECO:0007669"/>
    <property type="project" value="UniProtKB-ARBA"/>
</dbReference>
<protein>
    <recommendedName>
        <fullName evidence="2 11">Thymidine kinase</fullName>
        <ecNumber evidence="2 11">2.7.1.21</ecNumber>
    </recommendedName>
</protein>
<evidence type="ECO:0000256" key="2">
    <source>
        <dbReference type="ARBA" id="ARBA00012118"/>
    </source>
</evidence>
<dbReference type="Pfam" id="PF00265">
    <property type="entry name" value="TK"/>
    <property type="match status" value="1"/>
</dbReference>
<dbReference type="KEGG" id="csl:COCSUDRAFT_15651"/>
<dbReference type="EC" id="2.7.1.21" evidence="2 11"/>
<dbReference type="GO" id="GO:0071897">
    <property type="term" value="P:DNA biosynthetic process"/>
    <property type="evidence" value="ECO:0007669"/>
    <property type="project" value="UniProtKB-KW"/>
</dbReference>
<organism evidence="13 14">
    <name type="scientific">Coccomyxa subellipsoidea (strain C-169)</name>
    <name type="common">Green microalga</name>
    <dbReference type="NCBI Taxonomy" id="574566"/>
    <lineage>
        <taxon>Eukaryota</taxon>
        <taxon>Viridiplantae</taxon>
        <taxon>Chlorophyta</taxon>
        <taxon>core chlorophytes</taxon>
        <taxon>Trebouxiophyceae</taxon>
        <taxon>Trebouxiophyceae incertae sedis</taxon>
        <taxon>Coccomyxaceae</taxon>
        <taxon>Coccomyxa</taxon>
        <taxon>Coccomyxa subellipsoidea</taxon>
    </lineage>
</organism>
<dbReference type="OrthoDB" id="439028at2759"/>
<dbReference type="eggNOG" id="KOG3125">
    <property type="taxonomic scope" value="Eukaryota"/>
</dbReference>
<dbReference type="EMBL" id="AGSI01000008">
    <property type="protein sequence ID" value="EIE23084.1"/>
    <property type="molecule type" value="Genomic_DNA"/>
</dbReference>
<dbReference type="PANTHER" id="PTHR11441:SF0">
    <property type="entry name" value="THYMIDINE KINASE, CYTOSOLIC"/>
    <property type="match status" value="1"/>
</dbReference>
<keyword evidence="4 11" id="KW-0808">Transferase</keyword>
<evidence type="ECO:0000256" key="4">
    <source>
        <dbReference type="ARBA" id="ARBA00022679"/>
    </source>
</evidence>